<keyword evidence="1" id="KW-0472">Membrane</keyword>
<accession>A0A094J1Q6</accession>
<evidence type="ECO:0000313" key="4">
    <source>
        <dbReference type="Proteomes" id="UP000054363"/>
    </source>
</evidence>
<feature type="transmembrane region" description="Helical" evidence="1">
    <location>
        <begin position="156"/>
        <end position="181"/>
    </location>
</feature>
<keyword evidence="1" id="KW-1133">Transmembrane helix</keyword>
<feature type="transmembrane region" description="Helical" evidence="1">
    <location>
        <begin position="6"/>
        <end position="27"/>
    </location>
</feature>
<sequence>MPLMETFIGPLAALTAALFWALATVLYSQAGSFLNAAQLNMVKGAVACPLLVLGAWLTGNLLEFDGSTAAWILLASGVIGITIGDTLYFTALRRLGPWHTMLLEYLAPPFAAVLAWLLLAEGMSWLEVTAASVTIMGILVVLSERRRQHAEPAAKISISGVLAGTGAAFCQALGLVMSFHALASFEVSPVSAALLRLFAGTVALTVALLLLKPSIIGATRSALRHTSIPWLLTAIVMGTFLAIWLQQIAIAYINPGVAQTLLATAPLWLVPIQWLRGQPLSGRALLGAVIALGGIAMLFN</sequence>
<feature type="transmembrane region" description="Helical" evidence="1">
    <location>
        <begin position="125"/>
        <end position="144"/>
    </location>
</feature>
<evidence type="ECO:0000313" key="3">
    <source>
        <dbReference type="EMBL" id="KFZ31994.1"/>
    </source>
</evidence>
<evidence type="ECO:0000259" key="2">
    <source>
        <dbReference type="Pfam" id="PF00892"/>
    </source>
</evidence>
<dbReference type="eggNOG" id="COG0697">
    <property type="taxonomic scope" value="Bacteria"/>
</dbReference>
<feature type="transmembrane region" description="Helical" evidence="1">
    <location>
        <begin position="69"/>
        <end position="90"/>
    </location>
</feature>
<evidence type="ECO:0000256" key="1">
    <source>
        <dbReference type="SAM" id="Phobius"/>
    </source>
</evidence>
<dbReference type="Proteomes" id="UP000054363">
    <property type="component" value="Unassembled WGS sequence"/>
</dbReference>
<dbReference type="GO" id="GO:0016020">
    <property type="term" value="C:membrane"/>
    <property type="evidence" value="ECO:0007669"/>
    <property type="project" value="InterPro"/>
</dbReference>
<organism evidence="3 4">
    <name type="scientific">Pseudidiomarina salinarum</name>
    <dbReference type="NCBI Taxonomy" id="435908"/>
    <lineage>
        <taxon>Bacteria</taxon>
        <taxon>Pseudomonadati</taxon>
        <taxon>Pseudomonadota</taxon>
        <taxon>Gammaproteobacteria</taxon>
        <taxon>Alteromonadales</taxon>
        <taxon>Idiomarinaceae</taxon>
        <taxon>Pseudidiomarina</taxon>
    </lineage>
</organism>
<dbReference type="InterPro" id="IPR037185">
    <property type="entry name" value="EmrE-like"/>
</dbReference>
<protein>
    <recommendedName>
        <fullName evidence="2">EamA domain-containing protein</fullName>
    </recommendedName>
</protein>
<feature type="domain" description="EamA" evidence="2">
    <location>
        <begin position="8"/>
        <end position="142"/>
    </location>
</feature>
<dbReference type="STRING" id="435908.IDSA_04770"/>
<reference evidence="3 4" key="1">
    <citation type="submission" date="2014-06" db="EMBL/GenBank/DDBJ databases">
        <title>The draft genome sequence of Idiomarina salinarum ISL-52.</title>
        <authorList>
            <person name="Du J."/>
            <person name="Shao Z."/>
        </authorList>
    </citation>
    <scope>NUCLEOTIDE SEQUENCE [LARGE SCALE GENOMIC DNA]</scope>
    <source>
        <strain evidence="3 4">ISL-52</strain>
    </source>
</reference>
<name>A0A094J1Q6_9GAMM</name>
<feature type="transmembrane region" description="Helical" evidence="1">
    <location>
        <begin position="223"/>
        <end position="245"/>
    </location>
</feature>
<dbReference type="EMBL" id="JPER01000001">
    <property type="protein sequence ID" value="KFZ31994.1"/>
    <property type="molecule type" value="Genomic_DNA"/>
</dbReference>
<keyword evidence="4" id="KW-1185">Reference proteome</keyword>
<feature type="transmembrane region" description="Helical" evidence="1">
    <location>
        <begin position="102"/>
        <end position="119"/>
    </location>
</feature>
<feature type="transmembrane region" description="Helical" evidence="1">
    <location>
        <begin position="193"/>
        <end position="211"/>
    </location>
</feature>
<comment type="caution">
    <text evidence="3">The sequence shown here is derived from an EMBL/GenBank/DDBJ whole genome shotgun (WGS) entry which is preliminary data.</text>
</comment>
<dbReference type="SUPFAM" id="SSF103481">
    <property type="entry name" value="Multidrug resistance efflux transporter EmrE"/>
    <property type="match status" value="2"/>
</dbReference>
<keyword evidence="1" id="KW-0812">Transmembrane</keyword>
<feature type="transmembrane region" description="Helical" evidence="1">
    <location>
        <begin position="39"/>
        <end position="57"/>
    </location>
</feature>
<dbReference type="InterPro" id="IPR000620">
    <property type="entry name" value="EamA_dom"/>
</dbReference>
<feature type="domain" description="EamA" evidence="2">
    <location>
        <begin position="159"/>
        <end position="299"/>
    </location>
</feature>
<dbReference type="Pfam" id="PF00892">
    <property type="entry name" value="EamA"/>
    <property type="match status" value="2"/>
</dbReference>
<dbReference type="PANTHER" id="PTHR22911">
    <property type="entry name" value="ACYL-MALONYL CONDENSING ENZYME-RELATED"/>
    <property type="match status" value="1"/>
</dbReference>
<gene>
    <name evidence="3" type="ORF">IDSA_04770</name>
</gene>
<dbReference type="AlphaFoldDB" id="A0A094J1Q6"/>
<feature type="transmembrane region" description="Helical" evidence="1">
    <location>
        <begin position="282"/>
        <end position="299"/>
    </location>
</feature>
<proteinExistence type="predicted"/>
<dbReference type="OrthoDB" id="6235706at2"/>
<dbReference type="PANTHER" id="PTHR22911:SF137">
    <property type="entry name" value="SOLUTE CARRIER FAMILY 35 MEMBER G2-RELATED"/>
    <property type="match status" value="1"/>
</dbReference>